<accession>A0A418QKD3</accession>
<evidence type="ECO:0000313" key="3">
    <source>
        <dbReference type="Proteomes" id="UP000284250"/>
    </source>
</evidence>
<dbReference type="InterPro" id="IPR029060">
    <property type="entry name" value="PIN-like_dom_sf"/>
</dbReference>
<protein>
    <submittedName>
        <fullName evidence="2">PIN domain-containing protein</fullName>
    </submittedName>
</protein>
<comment type="caution">
    <text evidence="2">The sequence shown here is derived from an EMBL/GenBank/DDBJ whole genome shotgun (WGS) entry which is preliminary data.</text>
</comment>
<dbReference type="OrthoDB" id="676982at2"/>
<feature type="domain" description="PIN" evidence="1">
    <location>
        <begin position="6"/>
        <end position="101"/>
    </location>
</feature>
<dbReference type="Proteomes" id="UP000284250">
    <property type="component" value="Unassembled WGS sequence"/>
</dbReference>
<name>A0A418QKD3_9BACT</name>
<dbReference type="Pfam" id="PF01850">
    <property type="entry name" value="PIN"/>
    <property type="match status" value="1"/>
</dbReference>
<reference evidence="2 3" key="1">
    <citation type="submission" date="2019-01" db="EMBL/GenBank/DDBJ databases">
        <title>Hymenobacter humicola sp. nov., isolated from soils in Antarctica.</title>
        <authorList>
            <person name="Sedlacek I."/>
            <person name="Holochova P."/>
            <person name="Kralova S."/>
            <person name="Pantucek R."/>
            <person name="Stankova E."/>
            <person name="Vrbovska V."/>
            <person name="Kristofova L."/>
            <person name="Svec P."/>
            <person name="Busse H.-J."/>
        </authorList>
    </citation>
    <scope>NUCLEOTIDE SEQUENCE [LARGE SCALE GENOMIC DNA]</scope>
    <source>
        <strain evidence="2 3">CCM 8852</strain>
    </source>
</reference>
<organism evidence="2 3">
    <name type="scientific">Hymenobacter rubripertinctus</name>
    <dbReference type="NCBI Taxonomy" id="2029981"/>
    <lineage>
        <taxon>Bacteria</taxon>
        <taxon>Pseudomonadati</taxon>
        <taxon>Bacteroidota</taxon>
        <taxon>Cytophagia</taxon>
        <taxon>Cytophagales</taxon>
        <taxon>Hymenobacteraceae</taxon>
        <taxon>Hymenobacter</taxon>
    </lineage>
</organism>
<dbReference type="SUPFAM" id="SSF88723">
    <property type="entry name" value="PIN domain-like"/>
    <property type="match status" value="1"/>
</dbReference>
<proteinExistence type="predicted"/>
<dbReference type="InterPro" id="IPR002716">
    <property type="entry name" value="PIN_dom"/>
</dbReference>
<dbReference type="CDD" id="cd18738">
    <property type="entry name" value="PIN_VapC4-5_FitB-like"/>
    <property type="match status" value="1"/>
</dbReference>
<dbReference type="Gene3D" id="3.40.50.1010">
    <property type="entry name" value="5'-nuclease"/>
    <property type="match status" value="1"/>
</dbReference>
<gene>
    <name evidence="2" type="ORF">D0T11_20230</name>
</gene>
<dbReference type="RefSeq" id="WP_119657631.1">
    <property type="nucleotide sequence ID" value="NZ_JBHUOI010000060.1"/>
</dbReference>
<dbReference type="EMBL" id="QYCN01000052">
    <property type="protein sequence ID" value="RIY05580.1"/>
    <property type="molecule type" value="Genomic_DNA"/>
</dbReference>
<sequence length="104" mass="11549">MGTRYAVDTNVGIDFLAGTLPASSTIWPEQQLNAQQLALSVVVRLELLSWRGAPSVLQLLEDFIAATQQLQIDEPVIQQTIRLRRQHRIKLPDALIAATAHPQL</sequence>
<dbReference type="AlphaFoldDB" id="A0A418QKD3"/>
<evidence type="ECO:0000259" key="1">
    <source>
        <dbReference type="Pfam" id="PF01850"/>
    </source>
</evidence>
<evidence type="ECO:0000313" key="2">
    <source>
        <dbReference type="EMBL" id="RIY05580.1"/>
    </source>
</evidence>
<keyword evidence="3" id="KW-1185">Reference proteome</keyword>